<accession>A0A0D8IBV2</accession>
<proteinExistence type="predicted"/>
<dbReference type="Proteomes" id="UP000035704">
    <property type="component" value="Chromosome"/>
</dbReference>
<dbReference type="PATRIC" id="fig|84022.5.peg.2842"/>
<dbReference type="AlphaFoldDB" id="A0A0D8IBV2"/>
<evidence type="ECO:0000313" key="2">
    <source>
        <dbReference type="Proteomes" id="UP000035704"/>
    </source>
</evidence>
<dbReference type="KEGG" id="cace:CACET_c13810"/>
<gene>
    <name evidence="1" type="ORF">CACET_c13810</name>
</gene>
<dbReference type="RefSeq" id="WP_044823627.1">
    <property type="nucleotide sequence ID" value="NZ_CP009687.1"/>
</dbReference>
<protein>
    <submittedName>
        <fullName evidence="1">Uncharacterized protein</fullName>
    </submittedName>
</protein>
<reference evidence="1 2" key="1">
    <citation type="submission" date="2014-10" db="EMBL/GenBank/DDBJ databases">
        <title>Genome sequence of Clostridium aceticum DSM 1496.</title>
        <authorList>
            <person name="Poehlein A."/>
            <person name="Schiel-Bengelsdorf B."/>
            <person name="Gottschalk G."/>
            <person name="Duerre P."/>
            <person name="Daniel R."/>
        </authorList>
    </citation>
    <scope>NUCLEOTIDE SEQUENCE [LARGE SCALE GENOMIC DNA]</scope>
    <source>
        <strain evidence="1 2">DSM 1496</strain>
    </source>
</reference>
<name>A0A0D8IBV2_9CLOT</name>
<dbReference type="EMBL" id="CP009687">
    <property type="protein sequence ID" value="AKL94846.1"/>
    <property type="molecule type" value="Genomic_DNA"/>
</dbReference>
<dbReference type="OrthoDB" id="1957971at2"/>
<evidence type="ECO:0000313" key="1">
    <source>
        <dbReference type="EMBL" id="AKL94846.1"/>
    </source>
</evidence>
<sequence length="267" mass="31234">MQKKTAILISILMVLIILTACSVKEQEDKAKEYEEYANDYIALNYPSDWHIQTNVSHNNQTIFFEKEANFQFVVQAEAAAEGVANEDEIKEEIEKDLYEGYRKMAEEIISIKVIEDQEITIDGEKARELKVETKLLDSTIEQLYYILNAELSSYNEVKNYLKEYQEVEIFIDEMKYNPEKLEDLEAILLQFEVENQEEKQAIMIANAFIGNAIHFIKEEKDAIIKQDIIIAYKENIRLNIFFQSNKNEYQESIGTIQKIIDSITFLH</sequence>
<dbReference type="PROSITE" id="PS51257">
    <property type="entry name" value="PROKAR_LIPOPROTEIN"/>
    <property type="match status" value="1"/>
</dbReference>
<keyword evidence="2" id="KW-1185">Reference proteome</keyword>
<organism evidence="1 2">
    <name type="scientific">Clostridium aceticum</name>
    <dbReference type="NCBI Taxonomy" id="84022"/>
    <lineage>
        <taxon>Bacteria</taxon>
        <taxon>Bacillati</taxon>
        <taxon>Bacillota</taxon>
        <taxon>Clostridia</taxon>
        <taxon>Eubacteriales</taxon>
        <taxon>Clostridiaceae</taxon>
        <taxon>Clostridium</taxon>
    </lineage>
</organism>